<dbReference type="Pfam" id="PF02120">
    <property type="entry name" value="Flg_hook"/>
    <property type="match status" value="1"/>
</dbReference>
<keyword evidence="4" id="KW-1185">Reference proteome</keyword>
<name>A0A291PCR5_9GAMM</name>
<dbReference type="RefSeq" id="WP_097790805.1">
    <property type="nucleotide sequence ID" value="NZ_BAAADT010000021.1"/>
</dbReference>
<dbReference type="EMBL" id="CP021435">
    <property type="protein sequence ID" value="ATJ84639.1"/>
    <property type="molecule type" value="Genomic_DNA"/>
</dbReference>
<feature type="region of interest" description="Disordered" evidence="1">
    <location>
        <begin position="224"/>
        <end position="269"/>
    </location>
</feature>
<evidence type="ECO:0000313" key="3">
    <source>
        <dbReference type="EMBL" id="ATJ84639.1"/>
    </source>
</evidence>
<feature type="compositionally biased region" description="Basic and acidic residues" evidence="1">
    <location>
        <begin position="42"/>
        <end position="52"/>
    </location>
</feature>
<sequence>MSGITPLIDTLLHQVLGKRADVPPAKPLNQPVKPTAPSEAPRAVHSDSRLDARAPAPTSGDVARGQSPGTRPLPVSANAPPSALTHLSGTARTIGDLLVRFPAPASAVSPAAPLMAAGETAAPALLAQRIEGSIRDSGLFYESHLARWYQGKLPPSQLMREPQMLRTREFLPLPTSPAQGAVVPGGGQLPSLAARVQALTPPVPFLPPALHPRGEGMPPAALQAAAPAAKSPVAPGTPTTSQPPAAQAGDPVARGAAEAVRGQAPDAPVEGGRLMGRGEPVHESLQSLVRHQLELLAAPSLRWEGDVWSGLFMALVIQLPQGRRDGREDDESAADRARDEQGGWRSNLELEVAGLGPIKVSLYMKDEALDIDLRIRDEGMLPRLEHGLETLRQRLSGHGFEEVRLRLGPMASEEAT</sequence>
<evidence type="ECO:0000256" key="1">
    <source>
        <dbReference type="SAM" id="MobiDB-lite"/>
    </source>
</evidence>
<evidence type="ECO:0000259" key="2">
    <source>
        <dbReference type="Pfam" id="PF02120"/>
    </source>
</evidence>
<dbReference type="OrthoDB" id="5296742at2"/>
<feature type="region of interest" description="Disordered" evidence="1">
    <location>
        <begin position="21"/>
        <end position="86"/>
    </location>
</feature>
<evidence type="ECO:0000313" key="4">
    <source>
        <dbReference type="Proteomes" id="UP000219993"/>
    </source>
</evidence>
<reference evidence="3 4" key="1">
    <citation type="journal article" date="2017" name="Sci. Rep.">
        <title>Revealing the Saline Adaptation Strategies of the Halophilic Bacterium Halomonas beimenensis through High-throughput Omics and Transposon Mutagenesis Approaches.</title>
        <authorList>
            <person name="Chen Y.H."/>
            <person name="Lin S.S."/>
            <person name="Shyu Y.T."/>
        </authorList>
    </citation>
    <scope>NUCLEOTIDE SEQUENCE [LARGE SCALE GENOMIC DNA]</scope>
    <source>
        <strain evidence="3 4">NTU-111</strain>
    </source>
</reference>
<dbReference type="InterPro" id="IPR021136">
    <property type="entry name" value="Flagellar_hook_control-like_C"/>
</dbReference>
<dbReference type="AlphaFoldDB" id="A0A291PCR5"/>
<dbReference type="Proteomes" id="UP000219993">
    <property type="component" value="Chromosome"/>
</dbReference>
<dbReference type="KEGG" id="hbe:BEI_3652"/>
<feature type="region of interest" description="Disordered" evidence="1">
    <location>
        <begin position="322"/>
        <end position="342"/>
    </location>
</feature>
<dbReference type="InterPro" id="IPR038610">
    <property type="entry name" value="FliK-like_C_sf"/>
</dbReference>
<proteinExistence type="predicted"/>
<protein>
    <recommendedName>
        <fullName evidence="2">Flagellar hook-length control protein-like C-terminal domain-containing protein</fullName>
    </recommendedName>
</protein>
<feature type="domain" description="Flagellar hook-length control protein-like C-terminal" evidence="2">
    <location>
        <begin position="336"/>
        <end position="405"/>
    </location>
</feature>
<accession>A0A291PCR5</accession>
<dbReference type="Gene3D" id="3.30.750.140">
    <property type="match status" value="1"/>
</dbReference>
<gene>
    <name evidence="3" type="ORF">BEI_3652</name>
</gene>
<feature type="compositionally biased region" description="Low complexity" evidence="1">
    <location>
        <begin position="224"/>
        <end position="234"/>
    </location>
</feature>
<organism evidence="3 4">
    <name type="scientific">Halomonas beimenensis</name>
    <dbReference type="NCBI Taxonomy" id="475662"/>
    <lineage>
        <taxon>Bacteria</taxon>
        <taxon>Pseudomonadati</taxon>
        <taxon>Pseudomonadota</taxon>
        <taxon>Gammaproteobacteria</taxon>
        <taxon>Oceanospirillales</taxon>
        <taxon>Halomonadaceae</taxon>
        <taxon>Halomonas</taxon>
    </lineage>
</organism>